<dbReference type="KEGG" id="ttq:NIES37_58650"/>
<dbReference type="NCBIfam" id="TIGR01444">
    <property type="entry name" value="fkbM_fam"/>
    <property type="match status" value="1"/>
</dbReference>
<evidence type="ECO:0000313" key="2">
    <source>
        <dbReference type="EMBL" id="BAZ01858.1"/>
    </source>
</evidence>
<protein>
    <recommendedName>
        <fullName evidence="1">Methyltransferase FkbM domain-containing protein</fullName>
    </recommendedName>
</protein>
<dbReference type="AlphaFoldDB" id="A0A1Z4N812"/>
<dbReference type="RefSeq" id="WP_096581682.1">
    <property type="nucleotide sequence ID" value="NZ_CAWNJS010000001.1"/>
</dbReference>
<accession>A0A1Z4N812</accession>
<dbReference type="InterPro" id="IPR053188">
    <property type="entry name" value="FkbM_Methyltransferase"/>
</dbReference>
<dbReference type="Pfam" id="PF05050">
    <property type="entry name" value="Methyltransf_21"/>
    <property type="match status" value="1"/>
</dbReference>
<feature type="domain" description="Methyltransferase FkbM" evidence="1">
    <location>
        <begin position="39"/>
        <end position="195"/>
    </location>
</feature>
<reference evidence="2 3" key="1">
    <citation type="submission" date="2017-06" db="EMBL/GenBank/DDBJ databases">
        <title>Genome sequencing of cyanobaciteial culture collection at National Institute for Environmental Studies (NIES).</title>
        <authorList>
            <person name="Hirose Y."/>
            <person name="Shimura Y."/>
            <person name="Fujisawa T."/>
            <person name="Nakamura Y."/>
            <person name="Kawachi M."/>
        </authorList>
    </citation>
    <scope>NUCLEOTIDE SEQUENCE [LARGE SCALE GENOMIC DNA]</scope>
    <source>
        <strain evidence="2 3">NIES-37</strain>
    </source>
</reference>
<gene>
    <name evidence="2" type="ORF">NIES37_58650</name>
</gene>
<dbReference type="EMBL" id="AP018248">
    <property type="protein sequence ID" value="BAZ01858.1"/>
    <property type="molecule type" value="Genomic_DNA"/>
</dbReference>
<dbReference type="InterPro" id="IPR006342">
    <property type="entry name" value="FkbM_mtfrase"/>
</dbReference>
<evidence type="ECO:0000259" key="1">
    <source>
        <dbReference type="Pfam" id="PF05050"/>
    </source>
</evidence>
<dbReference type="InterPro" id="IPR029063">
    <property type="entry name" value="SAM-dependent_MTases_sf"/>
</dbReference>
<dbReference type="Gene3D" id="3.40.50.150">
    <property type="entry name" value="Vaccinia Virus protein VP39"/>
    <property type="match status" value="1"/>
</dbReference>
<organism evidence="2 3">
    <name type="scientific">Tolypothrix tenuis PCC 7101</name>
    <dbReference type="NCBI Taxonomy" id="231146"/>
    <lineage>
        <taxon>Bacteria</taxon>
        <taxon>Bacillati</taxon>
        <taxon>Cyanobacteriota</taxon>
        <taxon>Cyanophyceae</taxon>
        <taxon>Nostocales</taxon>
        <taxon>Tolypothrichaceae</taxon>
        <taxon>Tolypothrix</taxon>
    </lineage>
</organism>
<dbReference type="GO" id="GO:0008171">
    <property type="term" value="F:O-methyltransferase activity"/>
    <property type="evidence" value="ECO:0007669"/>
    <property type="project" value="TreeGrafter"/>
</dbReference>
<dbReference type="PANTHER" id="PTHR36973">
    <property type="entry name" value="SLL1456 PROTEIN-RELATED"/>
    <property type="match status" value="1"/>
</dbReference>
<dbReference type="PANTHER" id="PTHR36973:SF4">
    <property type="entry name" value="NODULATION PROTEIN"/>
    <property type="match status" value="1"/>
</dbReference>
<keyword evidence="3" id="KW-1185">Reference proteome</keyword>
<sequence length="236" mass="26950">MFFKKNLRQYLAQKLHIPEIPVAVERLSKVGFKPKHIFDVGAYQGEFAKLCLQSFPNAKITCFEVLENRVHQLQQLTSQNPAVQVIPVLLGAEAQEKVQFNEAETASSVLIEHFPQNFPVKFYPMTTIDAIVHEHFNGISPELLKLDVQGYELEVLKGAEKSLSLMKMVLAEVNLIDIHQNAALLAELVGWLNERNWVAYDICGLTRRPLDQSLWQADFIFVPRNSPLRNDKRWAA</sequence>
<name>A0A1Z4N812_9CYAN</name>
<dbReference type="SUPFAM" id="SSF53335">
    <property type="entry name" value="S-adenosyl-L-methionine-dependent methyltransferases"/>
    <property type="match status" value="1"/>
</dbReference>
<proteinExistence type="predicted"/>
<dbReference type="Proteomes" id="UP000218785">
    <property type="component" value="Chromosome"/>
</dbReference>
<evidence type="ECO:0000313" key="3">
    <source>
        <dbReference type="Proteomes" id="UP000218785"/>
    </source>
</evidence>